<keyword evidence="6 10" id="KW-0472">Membrane</keyword>
<dbReference type="PANTHER" id="PTHR23513:SF9">
    <property type="entry name" value="ENTEROBACTIN EXPORTER ENTS"/>
    <property type="match status" value="1"/>
</dbReference>
<dbReference type="InterPro" id="IPR011701">
    <property type="entry name" value="MFS"/>
</dbReference>
<dbReference type="EMBL" id="FNFF01000006">
    <property type="protein sequence ID" value="SDK33831.1"/>
    <property type="molecule type" value="Genomic_DNA"/>
</dbReference>
<comment type="subcellular location">
    <subcellularLocation>
        <location evidence="1">Cell inner membrane</location>
        <topology evidence="1">Multi-pass membrane protein</topology>
    </subcellularLocation>
</comment>
<dbReference type="SUPFAM" id="SSF103473">
    <property type="entry name" value="MFS general substrate transporter"/>
    <property type="match status" value="1"/>
</dbReference>
<feature type="region of interest" description="Disordered" evidence="9">
    <location>
        <begin position="1"/>
        <end position="62"/>
    </location>
</feature>
<name>A0A1G9B2N0_9ACTN</name>
<evidence type="ECO:0000256" key="3">
    <source>
        <dbReference type="ARBA" id="ARBA00022475"/>
    </source>
</evidence>
<feature type="transmembrane region" description="Helical" evidence="10">
    <location>
        <begin position="416"/>
        <end position="438"/>
    </location>
</feature>
<evidence type="ECO:0000256" key="10">
    <source>
        <dbReference type="SAM" id="Phobius"/>
    </source>
</evidence>
<feature type="region of interest" description="Disordered" evidence="9">
    <location>
        <begin position="468"/>
        <end position="501"/>
    </location>
</feature>
<proteinExistence type="inferred from homology"/>
<evidence type="ECO:0000259" key="11">
    <source>
        <dbReference type="PROSITE" id="PS50850"/>
    </source>
</evidence>
<feature type="transmembrane region" description="Helical" evidence="10">
    <location>
        <begin position="381"/>
        <end position="404"/>
    </location>
</feature>
<evidence type="ECO:0000256" key="6">
    <source>
        <dbReference type="ARBA" id="ARBA00023136"/>
    </source>
</evidence>
<feature type="transmembrane region" description="Helical" evidence="10">
    <location>
        <begin position="444"/>
        <end position="464"/>
    </location>
</feature>
<comment type="similarity">
    <text evidence="7">Belongs to the major facilitator superfamily. Drug:H(+) antiporter-3 (DHA3) (TC 2.A.1.21) family.</text>
</comment>
<evidence type="ECO:0000256" key="1">
    <source>
        <dbReference type="ARBA" id="ARBA00004429"/>
    </source>
</evidence>
<evidence type="ECO:0000256" key="4">
    <source>
        <dbReference type="ARBA" id="ARBA00022692"/>
    </source>
</evidence>
<organism evidence="12 13">
    <name type="scientific">Streptomyces indicus</name>
    <dbReference type="NCBI Taxonomy" id="417292"/>
    <lineage>
        <taxon>Bacteria</taxon>
        <taxon>Bacillati</taxon>
        <taxon>Actinomycetota</taxon>
        <taxon>Actinomycetes</taxon>
        <taxon>Kitasatosporales</taxon>
        <taxon>Streptomycetaceae</taxon>
        <taxon>Streptomyces</taxon>
    </lineage>
</organism>
<feature type="transmembrane region" description="Helical" evidence="10">
    <location>
        <begin position="230"/>
        <end position="248"/>
    </location>
</feature>
<keyword evidence="13" id="KW-1185">Reference proteome</keyword>
<keyword evidence="5 10" id="KW-1133">Transmembrane helix</keyword>
<dbReference type="PANTHER" id="PTHR23513">
    <property type="entry name" value="INTEGRAL MEMBRANE EFFLUX PROTEIN-RELATED"/>
    <property type="match status" value="1"/>
</dbReference>
<evidence type="ECO:0000256" key="7">
    <source>
        <dbReference type="ARBA" id="ARBA00038075"/>
    </source>
</evidence>
<gene>
    <name evidence="12" type="ORF">SAMN05421806_106299</name>
</gene>
<dbReference type="AlphaFoldDB" id="A0A1G9B2N0"/>
<sequence>MRGRGRGEARDGTRPGTVTPDAPSAPGAPETPDTLGASDTPDTPGASNTPAAPDTDGDIPARPSVRPLAGVLAAMAVSLTGTRISVVALPWFVLVTTGSATRTGLVAFCEMLPYVLVKAFTGPLVDRIGPRAVSWTTDLASAAAAALVPLLHALGLLSFPVLLALVALIGAARGPGDLAKEVMVPEAAERAAVPMERATGLSGVIERLASTIGPAAGGAVVALLGPLTGLAVNAVCFALGSVIIGLALPRGMGRAPAVDPARAGEGQAAAEPGYWGRFGEGLAFLRGDRLMLSLIVMVSITNLFDAAISTVLIPVWAEESGRGPTAIGLVGSVMGATAVAGSLIAAMAAHRLRRRVTIVVGFLLVGAPRFLILAFDAPLGAVLAVFAISGFGAGFINPVLGALLIERVPRRMLGRVNALGDSLAWAGIPLGGLLAGAAVGATGLAPVLIVCGAAYFLTTNLAGLRPEWREMDRGRGTKPRHPAPHPARDPAPESTPQPERT</sequence>
<dbReference type="GO" id="GO:0022857">
    <property type="term" value="F:transmembrane transporter activity"/>
    <property type="evidence" value="ECO:0007669"/>
    <property type="project" value="InterPro"/>
</dbReference>
<dbReference type="Pfam" id="PF07690">
    <property type="entry name" value="MFS_1"/>
    <property type="match status" value="1"/>
</dbReference>
<feature type="transmembrane region" description="Helical" evidence="10">
    <location>
        <begin position="356"/>
        <end position="375"/>
    </location>
</feature>
<dbReference type="InterPro" id="IPR020846">
    <property type="entry name" value="MFS_dom"/>
</dbReference>
<dbReference type="PROSITE" id="PS50850">
    <property type="entry name" value="MFS"/>
    <property type="match status" value="1"/>
</dbReference>
<protein>
    <recommendedName>
        <fullName evidence="8">Multidrug efflux pump Tap</fullName>
    </recommendedName>
</protein>
<evidence type="ECO:0000313" key="13">
    <source>
        <dbReference type="Proteomes" id="UP000199155"/>
    </source>
</evidence>
<dbReference type="CDD" id="cd06173">
    <property type="entry name" value="MFS_MefA_like"/>
    <property type="match status" value="1"/>
</dbReference>
<evidence type="ECO:0000313" key="12">
    <source>
        <dbReference type="EMBL" id="SDK33831.1"/>
    </source>
</evidence>
<dbReference type="InterPro" id="IPR036259">
    <property type="entry name" value="MFS_trans_sf"/>
</dbReference>
<evidence type="ECO:0000256" key="2">
    <source>
        <dbReference type="ARBA" id="ARBA00022448"/>
    </source>
</evidence>
<evidence type="ECO:0000256" key="9">
    <source>
        <dbReference type="SAM" id="MobiDB-lite"/>
    </source>
</evidence>
<evidence type="ECO:0000256" key="8">
    <source>
        <dbReference type="ARBA" id="ARBA00040914"/>
    </source>
</evidence>
<dbReference type="Proteomes" id="UP000199155">
    <property type="component" value="Unassembled WGS sequence"/>
</dbReference>
<evidence type="ECO:0000256" key="5">
    <source>
        <dbReference type="ARBA" id="ARBA00022989"/>
    </source>
</evidence>
<keyword evidence="4 10" id="KW-0812">Transmembrane</keyword>
<accession>A0A1G9B2N0</accession>
<reference evidence="12 13" key="1">
    <citation type="submission" date="2016-10" db="EMBL/GenBank/DDBJ databases">
        <authorList>
            <person name="de Groot N.N."/>
        </authorList>
    </citation>
    <scope>NUCLEOTIDE SEQUENCE [LARGE SCALE GENOMIC DNA]</scope>
    <source>
        <strain evidence="12 13">CGMCC 4.5727</strain>
    </source>
</reference>
<keyword evidence="2" id="KW-0813">Transport</keyword>
<dbReference type="Gene3D" id="1.20.1250.20">
    <property type="entry name" value="MFS general substrate transporter like domains"/>
    <property type="match status" value="1"/>
</dbReference>
<feature type="compositionally biased region" description="Basic and acidic residues" evidence="9">
    <location>
        <begin position="1"/>
        <end position="13"/>
    </location>
</feature>
<keyword evidence="3" id="KW-1003">Cell membrane</keyword>
<feature type="transmembrane region" description="Helical" evidence="10">
    <location>
        <begin position="329"/>
        <end position="349"/>
    </location>
</feature>
<dbReference type="STRING" id="417292.SAMN05421806_106299"/>
<feature type="transmembrane region" description="Helical" evidence="10">
    <location>
        <begin position="294"/>
        <end position="317"/>
    </location>
</feature>
<feature type="transmembrane region" description="Helical" evidence="10">
    <location>
        <begin position="146"/>
        <end position="172"/>
    </location>
</feature>
<dbReference type="GO" id="GO:0005886">
    <property type="term" value="C:plasma membrane"/>
    <property type="evidence" value="ECO:0007669"/>
    <property type="project" value="UniProtKB-SubCell"/>
</dbReference>
<feature type="domain" description="Major facilitator superfamily (MFS) profile" evidence="11">
    <location>
        <begin position="291"/>
        <end position="501"/>
    </location>
</feature>